<evidence type="ECO:0000313" key="5">
    <source>
        <dbReference type="EMBL" id="ASV75749.1"/>
    </source>
</evidence>
<evidence type="ECO:0000256" key="3">
    <source>
        <dbReference type="SAM" id="Phobius"/>
    </source>
</evidence>
<evidence type="ECO:0000313" key="6">
    <source>
        <dbReference type="Proteomes" id="UP000215086"/>
    </source>
</evidence>
<dbReference type="InterPro" id="IPR036249">
    <property type="entry name" value="Thioredoxin-like_sf"/>
</dbReference>
<dbReference type="Pfam" id="PF00578">
    <property type="entry name" value="AhpC-TSA"/>
    <property type="match status" value="1"/>
</dbReference>
<dbReference type="InterPro" id="IPR000866">
    <property type="entry name" value="AhpC/TSA"/>
</dbReference>
<dbReference type="OrthoDB" id="288837at2"/>
<dbReference type="SUPFAM" id="SSF52833">
    <property type="entry name" value="Thioredoxin-like"/>
    <property type="match status" value="1"/>
</dbReference>
<dbReference type="KEGG" id="ttf:THTE_3147"/>
<accession>A0A286RIG4</accession>
<dbReference type="InterPro" id="IPR050553">
    <property type="entry name" value="Thioredoxin_ResA/DsbE_sf"/>
</dbReference>
<dbReference type="InterPro" id="IPR017937">
    <property type="entry name" value="Thioredoxin_CS"/>
</dbReference>
<dbReference type="CDD" id="cd02966">
    <property type="entry name" value="TlpA_like_family"/>
    <property type="match status" value="1"/>
</dbReference>
<dbReference type="PANTHER" id="PTHR42852:SF17">
    <property type="entry name" value="THIOREDOXIN-LIKE PROTEIN HI_1115"/>
    <property type="match status" value="1"/>
</dbReference>
<feature type="transmembrane region" description="Helical" evidence="3">
    <location>
        <begin position="36"/>
        <end position="54"/>
    </location>
</feature>
<keyword evidence="3" id="KW-1133">Transmembrane helix</keyword>
<feature type="region of interest" description="Disordered" evidence="2">
    <location>
        <begin position="1"/>
        <end position="25"/>
    </location>
</feature>
<organism evidence="5 6">
    <name type="scientific">Thermogutta terrifontis</name>
    <dbReference type="NCBI Taxonomy" id="1331910"/>
    <lineage>
        <taxon>Bacteria</taxon>
        <taxon>Pseudomonadati</taxon>
        <taxon>Planctomycetota</taxon>
        <taxon>Planctomycetia</taxon>
        <taxon>Pirellulales</taxon>
        <taxon>Thermoguttaceae</taxon>
        <taxon>Thermogutta</taxon>
    </lineage>
</organism>
<dbReference type="GO" id="GO:0016209">
    <property type="term" value="F:antioxidant activity"/>
    <property type="evidence" value="ECO:0007669"/>
    <property type="project" value="InterPro"/>
</dbReference>
<evidence type="ECO:0000256" key="2">
    <source>
        <dbReference type="SAM" id="MobiDB-lite"/>
    </source>
</evidence>
<sequence length="241" mass="26802">MVSPNHENQQSLGNPRQTEGPPPSRTLAVARVMGKGFQIVAMLCLLGLFTLVVIKYSPFSPEKVPVGENHPAVGRALTTLALTPLTGSSTAITSADLSGRVTLINFWGTWCPPCRREFPHMKALFEEFKDHPAFLFLSVSCAGDRQENQENIDELRRSTLAFLNSSDAEFPTYADPTFQTRSEIDRIAGFQGYPTTILVDGSRTIRAMWVGYWPGIEKEIERMIKKLLAESQNSQPDVSNR</sequence>
<gene>
    <name evidence="5" type="ORF">THTE_3147</name>
</gene>
<protein>
    <submittedName>
        <fullName evidence="5">Thiol:disulfide oxidoreductase related to ResA</fullName>
    </submittedName>
</protein>
<keyword evidence="3" id="KW-0472">Membrane</keyword>
<dbReference type="RefSeq" id="WP_095415717.1">
    <property type="nucleotide sequence ID" value="NZ_CP018477.1"/>
</dbReference>
<dbReference type="AlphaFoldDB" id="A0A286RIG4"/>
<dbReference type="PROSITE" id="PS00194">
    <property type="entry name" value="THIOREDOXIN_1"/>
    <property type="match status" value="1"/>
</dbReference>
<name>A0A286RIG4_9BACT</name>
<dbReference type="GO" id="GO:0016491">
    <property type="term" value="F:oxidoreductase activity"/>
    <property type="evidence" value="ECO:0007669"/>
    <property type="project" value="InterPro"/>
</dbReference>
<dbReference type="InterPro" id="IPR013766">
    <property type="entry name" value="Thioredoxin_domain"/>
</dbReference>
<evidence type="ECO:0000256" key="1">
    <source>
        <dbReference type="ARBA" id="ARBA00023284"/>
    </source>
</evidence>
<keyword evidence="6" id="KW-1185">Reference proteome</keyword>
<dbReference type="EMBL" id="CP018477">
    <property type="protein sequence ID" value="ASV75749.1"/>
    <property type="molecule type" value="Genomic_DNA"/>
</dbReference>
<feature type="domain" description="Thioredoxin" evidence="4">
    <location>
        <begin position="71"/>
        <end position="233"/>
    </location>
</feature>
<evidence type="ECO:0000259" key="4">
    <source>
        <dbReference type="PROSITE" id="PS51352"/>
    </source>
</evidence>
<dbReference type="PROSITE" id="PS51352">
    <property type="entry name" value="THIOREDOXIN_2"/>
    <property type="match status" value="1"/>
</dbReference>
<dbReference type="PANTHER" id="PTHR42852">
    <property type="entry name" value="THIOL:DISULFIDE INTERCHANGE PROTEIN DSBE"/>
    <property type="match status" value="1"/>
</dbReference>
<keyword evidence="1" id="KW-0676">Redox-active center</keyword>
<dbReference type="Proteomes" id="UP000215086">
    <property type="component" value="Chromosome"/>
</dbReference>
<feature type="compositionally biased region" description="Polar residues" evidence="2">
    <location>
        <begin position="1"/>
        <end position="17"/>
    </location>
</feature>
<reference evidence="5 6" key="1">
    <citation type="journal article" name="Front. Microbiol.">
        <title>Sugar Metabolism of the First Thermophilic Planctomycete Thermogutta terrifontis: Comparative Genomic and Transcriptomic Approaches.</title>
        <authorList>
            <person name="Elcheninov A.G."/>
            <person name="Menzel P."/>
            <person name="Gudbergsdottir S.R."/>
            <person name="Slesarev A.I."/>
            <person name="Kadnikov V.V."/>
            <person name="Krogh A."/>
            <person name="Bonch-Osmolovskaya E.A."/>
            <person name="Peng X."/>
            <person name="Kublanov I.V."/>
        </authorList>
    </citation>
    <scope>NUCLEOTIDE SEQUENCE [LARGE SCALE GENOMIC DNA]</scope>
    <source>
        <strain evidence="5 6">R1</strain>
    </source>
</reference>
<dbReference type="Gene3D" id="3.40.30.10">
    <property type="entry name" value="Glutaredoxin"/>
    <property type="match status" value="1"/>
</dbReference>
<keyword evidence="3" id="KW-0812">Transmembrane</keyword>
<proteinExistence type="predicted"/>